<evidence type="ECO:0000313" key="2">
    <source>
        <dbReference type="Proteomes" id="UP001420932"/>
    </source>
</evidence>
<dbReference type="EMBL" id="JBBNAF010000013">
    <property type="protein sequence ID" value="KAK9087251.1"/>
    <property type="molecule type" value="Genomic_DNA"/>
</dbReference>
<gene>
    <name evidence="1" type="ORF">Syun_029645</name>
</gene>
<dbReference type="AlphaFoldDB" id="A0AAP0E605"/>
<comment type="caution">
    <text evidence="1">The sequence shown here is derived from an EMBL/GenBank/DDBJ whole genome shotgun (WGS) entry which is preliminary data.</text>
</comment>
<dbReference type="Proteomes" id="UP001420932">
    <property type="component" value="Unassembled WGS sequence"/>
</dbReference>
<evidence type="ECO:0000313" key="1">
    <source>
        <dbReference type="EMBL" id="KAK9087251.1"/>
    </source>
</evidence>
<protein>
    <submittedName>
        <fullName evidence="1">Uncharacterized protein</fullName>
    </submittedName>
</protein>
<accession>A0AAP0E605</accession>
<organism evidence="1 2">
    <name type="scientific">Stephania yunnanensis</name>
    <dbReference type="NCBI Taxonomy" id="152371"/>
    <lineage>
        <taxon>Eukaryota</taxon>
        <taxon>Viridiplantae</taxon>
        <taxon>Streptophyta</taxon>
        <taxon>Embryophyta</taxon>
        <taxon>Tracheophyta</taxon>
        <taxon>Spermatophyta</taxon>
        <taxon>Magnoliopsida</taxon>
        <taxon>Ranunculales</taxon>
        <taxon>Menispermaceae</taxon>
        <taxon>Menispermoideae</taxon>
        <taxon>Cissampelideae</taxon>
        <taxon>Stephania</taxon>
    </lineage>
</organism>
<keyword evidence="2" id="KW-1185">Reference proteome</keyword>
<sequence>MKCCQDCGDLKMVCFDVMNVVAALNSNVMEHEDLNPLIYDIKSLLKDWDPDNYCFVPR</sequence>
<proteinExistence type="predicted"/>
<reference evidence="1 2" key="1">
    <citation type="submission" date="2024-01" db="EMBL/GenBank/DDBJ databases">
        <title>Genome assemblies of Stephania.</title>
        <authorList>
            <person name="Yang L."/>
        </authorList>
    </citation>
    <scope>NUCLEOTIDE SEQUENCE [LARGE SCALE GENOMIC DNA]</scope>
    <source>
        <strain evidence="1">YNDBR</strain>
        <tissue evidence="1">Leaf</tissue>
    </source>
</reference>
<name>A0AAP0E605_9MAGN</name>